<gene>
    <name evidence="8" type="ORF">O0S09_03410</name>
</gene>
<dbReference type="SUPFAM" id="SSF46767">
    <property type="entry name" value="Methylated DNA-protein cysteine methyltransferase, C-terminal domain"/>
    <property type="match status" value="1"/>
</dbReference>
<feature type="domain" description="Methylated-DNA-[protein]-cysteine S-methyltransferase DNA binding" evidence="7">
    <location>
        <begin position="65"/>
        <end position="140"/>
    </location>
</feature>
<evidence type="ECO:0000259" key="7">
    <source>
        <dbReference type="Pfam" id="PF01035"/>
    </source>
</evidence>
<keyword evidence="5" id="KW-0234">DNA repair</keyword>
<dbReference type="CDD" id="cd06445">
    <property type="entry name" value="ATase"/>
    <property type="match status" value="1"/>
</dbReference>
<keyword evidence="9" id="KW-1185">Reference proteome</keyword>
<evidence type="ECO:0000313" key="8">
    <source>
        <dbReference type="EMBL" id="MCZ0862303.1"/>
    </source>
</evidence>
<dbReference type="PANTHER" id="PTHR10815:SF13">
    <property type="entry name" value="METHYLATED-DNA--PROTEIN-CYSTEINE METHYLTRANSFERASE"/>
    <property type="match status" value="1"/>
</dbReference>
<evidence type="ECO:0000256" key="3">
    <source>
        <dbReference type="ARBA" id="ARBA00022679"/>
    </source>
</evidence>
<sequence>MQTGSCKFGLWKVIVSWEGNTVHQVQFVRTAPAGAVPVPFTKFLAGKTDSFSPLVSSAVSGDSAYARIYRAVAEIPYGETRTYREIALAADTHPRVVGNAMAKNPTALIVPCHRVVAADGTLGGFTPDLQIKKDLLKLEAANKREKN</sequence>
<dbReference type="InterPro" id="IPR014048">
    <property type="entry name" value="MethylDNA_cys_MeTrfase_DNA-bd"/>
</dbReference>
<dbReference type="Pfam" id="PF01035">
    <property type="entry name" value="DNA_binding_1"/>
    <property type="match status" value="1"/>
</dbReference>
<dbReference type="Gene3D" id="1.10.10.10">
    <property type="entry name" value="Winged helix-like DNA-binding domain superfamily/Winged helix DNA-binding domain"/>
    <property type="match status" value="1"/>
</dbReference>
<dbReference type="NCBIfam" id="TIGR00589">
    <property type="entry name" value="ogt"/>
    <property type="match status" value="1"/>
</dbReference>
<dbReference type="Proteomes" id="UP001141336">
    <property type="component" value="Unassembled WGS sequence"/>
</dbReference>
<dbReference type="InterPro" id="IPR001497">
    <property type="entry name" value="MethylDNA_cys_MeTrfase_AS"/>
</dbReference>
<comment type="catalytic activity">
    <reaction evidence="1">
        <text>a 4-O-methyl-thymidine in DNA + L-cysteinyl-[protein] = a thymidine in DNA + S-methyl-L-cysteinyl-[protein]</text>
        <dbReference type="Rhea" id="RHEA:53428"/>
        <dbReference type="Rhea" id="RHEA-COMP:10131"/>
        <dbReference type="Rhea" id="RHEA-COMP:10132"/>
        <dbReference type="Rhea" id="RHEA-COMP:13555"/>
        <dbReference type="Rhea" id="RHEA-COMP:13556"/>
        <dbReference type="ChEBI" id="CHEBI:29950"/>
        <dbReference type="ChEBI" id="CHEBI:82612"/>
        <dbReference type="ChEBI" id="CHEBI:137386"/>
        <dbReference type="ChEBI" id="CHEBI:137387"/>
        <dbReference type="EC" id="2.1.1.63"/>
    </reaction>
</comment>
<proteinExistence type="predicted"/>
<comment type="caution">
    <text evidence="8">The sequence shown here is derived from an EMBL/GenBank/DDBJ whole genome shotgun (WGS) entry which is preliminary data.</text>
</comment>
<evidence type="ECO:0000256" key="4">
    <source>
        <dbReference type="ARBA" id="ARBA00022763"/>
    </source>
</evidence>
<reference evidence="8" key="1">
    <citation type="submission" date="2022-12" db="EMBL/GenBank/DDBJ databases">
        <title>Isolation and characterisation of novel Methanocorpusculum spp. from native Australian herbivores indicates the genus is ancestrally host-associated.</title>
        <authorList>
            <person name="Volmer J.G."/>
            <person name="Soo R.M."/>
            <person name="Evans P.N."/>
            <person name="Hoedt E.C."/>
            <person name="Astorga Alsina A.L."/>
            <person name="Woodcroft B.J."/>
            <person name="Tyson G.W."/>
            <person name="Hugenholtz P."/>
            <person name="Morrison M."/>
        </authorList>
    </citation>
    <scope>NUCLEOTIDE SEQUENCE</scope>
    <source>
        <strain evidence="8">CW153</strain>
    </source>
</reference>
<dbReference type="InterPro" id="IPR036217">
    <property type="entry name" value="MethylDNA_cys_MeTrfase_DNAb"/>
</dbReference>
<dbReference type="RefSeq" id="WP_268922532.1">
    <property type="nucleotide sequence ID" value="NZ_JAPTGC010000003.1"/>
</dbReference>
<organism evidence="8 9">
    <name type="scientific">Methanocorpusculum vombati</name>
    <dbReference type="NCBI Taxonomy" id="3002864"/>
    <lineage>
        <taxon>Archaea</taxon>
        <taxon>Methanobacteriati</taxon>
        <taxon>Methanobacteriota</taxon>
        <taxon>Stenosarchaea group</taxon>
        <taxon>Methanomicrobia</taxon>
        <taxon>Methanomicrobiales</taxon>
        <taxon>Methanocorpusculaceae</taxon>
        <taxon>Methanocorpusculum</taxon>
    </lineage>
</organism>
<dbReference type="PROSITE" id="PS00374">
    <property type="entry name" value="MGMT"/>
    <property type="match status" value="1"/>
</dbReference>
<comment type="catalytic activity">
    <reaction evidence="6">
        <text>a 6-O-methyl-2'-deoxyguanosine in DNA + L-cysteinyl-[protein] = S-methyl-L-cysteinyl-[protein] + a 2'-deoxyguanosine in DNA</text>
        <dbReference type="Rhea" id="RHEA:24000"/>
        <dbReference type="Rhea" id="RHEA-COMP:10131"/>
        <dbReference type="Rhea" id="RHEA-COMP:10132"/>
        <dbReference type="Rhea" id="RHEA-COMP:11367"/>
        <dbReference type="Rhea" id="RHEA-COMP:11368"/>
        <dbReference type="ChEBI" id="CHEBI:29950"/>
        <dbReference type="ChEBI" id="CHEBI:82612"/>
        <dbReference type="ChEBI" id="CHEBI:85445"/>
        <dbReference type="ChEBI" id="CHEBI:85448"/>
        <dbReference type="EC" id="2.1.1.63"/>
    </reaction>
</comment>
<evidence type="ECO:0000256" key="5">
    <source>
        <dbReference type="ARBA" id="ARBA00023204"/>
    </source>
</evidence>
<evidence type="ECO:0000256" key="1">
    <source>
        <dbReference type="ARBA" id="ARBA00001286"/>
    </source>
</evidence>
<keyword evidence="3" id="KW-0808">Transferase</keyword>
<dbReference type="InterPro" id="IPR036388">
    <property type="entry name" value="WH-like_DNA-bd_sf"/>
</dbReference>
<name>A0ABT4IKM7_9EURY</name>
<dbReference type="EMBL" id="JAPTGC010000003">
    <property type="protein sequence ID" value="MCZ0862303.1"/>
    <property type="molecule type" value="Genomic_DNA"/>
</dbReference>
<keyword evidence="4" id="KW-0227">DNA damage</keyword>
<dbReference type="PANTHER" id="PTHR10815">
    <property type="entry name" value="METHYLATED-DNA--PROTEIN-CYSTEINE METHYLTRANSFERASE"/>
    <property type="match status" value="1"/>
</dbReference>
<evidence type="ECO:0000256" key="2">
    <source>
        <dbReference type="ARBA" id="ARBA00022603"/>
    </source>
</evidence>
<evidence type="ECO:0000256" key="6">
    <source>
        <dbReference type="ARBA" id="ARBA00049348"/>
    </source>
</evidence>
<accession>A0ABT4IKM7</accession>
<protein>
    <submittedName>
        <fullName evidence="8">MGMT family protein</fullName>
    </submittedName>
</protein>
<evidence type="ECO:0000313" key="9">
    <source>
        <dbReference type="Proteomes" id="UP001141336"/>
    </source>
</evidence>
<keyword evidence="2" id="KW-0489">Methyltransferase</keyword>